<dbReference type="EMBL" id="DRXG01000089">
    <property type="protein sequence ID" value="HHN52474.1"/>
    <property type="molecule type" value="Genomic_DNA"/>
</dbReference>
<evidence type="ECO:0000313" key="9">
    <source>
        <dbReference type="EMBL" id="HHN52474.1"/>
    </source>
</evidence>
<evidence type="ECO:0000256" key="3">
    <source>
        <dbReference type="ARBA" id="ARBA00022884"/>
    </source>
</evidence>
<evidence type="ECO:0000313" key="8">
    <source>
        <dbReference type="EMBL" id="HGN90659.1"/>
    </source>
</evidence>
<dbReference type="AlphaFoldDB" id="A0A7C4E0K6"/>
<dbReference type="CDD" id="cd00432">
    <property type="entry name" value="Ribosomal_L18_L5e"/>
    <property type="match status" value="1"/>
</dbReference>
<evidence type="ECO:0000256" key="4">
    <source>
        <dbReference type="ARBA" id="ARBA00022980"/>
    </source>
</evidence>
<dbReference type="EMBL" id="DTAD01000064">
    <property type="protein sequence ID" value="HGN90659.1"/>
    <property type="molecule type" value="Genomic_DNA"/>
</dbReference>
<dbReference type="EMBL" id="DTCM01000018">
    <property type="protein sequence ID" value="HGL40326.1"/>
    <property type="molecule type" value="Genomic_DNA"/>
</dbReference>
<name>A0A7C4E0K6_CALS0</name>
<keyword evidence="5 6" id="KW-0687">Ribonucleoprotein</keyword>
<dbReference type="GO" id="GO:0003735">
    <property type="term" value="F:structural constituent of ribosome"/>
    <property type="evidence" value="ECO:0007669"/>
    <property type="project" value="InterPro"/>
</dbReference>
<evidence type="ECO:0000256" key="1">
    <source>
        <dbReference type="ARBA" id="ARBA00007116"/>
    </source>
</evidence>
<dbReference type="GO" id="GO:0000027">
    <property type="term" value="P:ribosomal large subunit assembly"/>
    <property type="evidence" value="ECO:0007669"/>
    <property type="project" value="TreeGrafter"/>
</dbReference>
<dbReference type="PANTHER" id="PTHR23410">
    <property type="entry name" value="RIBOSOMAL PROTEIN L5-RELATED"/>
    <property type="match status" value="1"/>
</dbReference>
<comment type="subunit">
    <text evidence="6">Part of the 50S ribosomal subunit. Contacts the 5S and 23S rRNAs.</text>
</comment>
<dbReference type="HAMAP" id="MF_01337_A">
    <property type="entry name" value="Ribosomal_uL18_A"/>
    <property type="match status" value="1"/>
</dbReference>
<keyword evidence="2 6" id="KW-0699">rRNA-binding</keyword>
<comment type="similarity">
    <text evidence="1 6">Belongs to the universal ribosomal protein uL18 family.</text>
</comment>
<dbReference type="InterPro" id="IPR057267">
    <property type="entry name" value="Rbsml_uL18_arch"/>
</dbReference>
<keyword evidence="4 6" id="KW-0689">Ribosomal protein</keyword>
<reference evidence="8" key="1">
    <citation type="journal article" date="2020" name="mSystems">
        <title>Genome- and Community-Level Interaction Insights into Carbon Utilization and Element Cycling Functions of Hydrothermarchaeota in Hydrothermal Sediment.</title>
        <authorList>
            <person name="Zhou Z."/>
            <person name="Liu Y."/>
            <person name="Xu W."/>
            <person name="Pan J."/>
            <person name="Luo Z.H."/>
            <person name="Li M."/>
        </authorList>
    </citation>
    <scope>NUCLEOTIDE SEQUENCE [LARGE SCALE GENOMIC DNA]</scope>
    <source>
        <strain evidence="9">SpSt-1073</strain>
        <strain evidence="8">SpSt-613</strain>
        <strain evidence="7">SpSt-669</strain>
    </source>
</reference>
<evidence type="ECO:0000256" key="2">
    <source>
        <dbReference type="ARBA" id="ARBA00022730"/>
    </source>
</evidence>
<dbReference type="GO" id="GO:0006412">
    <property type="term" value="P:translation"/>
    <property type="evidence" value="ECO:0007669"/>
    <property type="project" value="UniProtKB-UniRule"/>
</dbReference>
<keyword evidence="3 6" id="KW-0694">RNA-binding</keyword>
<dbReference type="PANTHER" id="PTHR23410:SF12">
    <property type="entry name" value="LARGE RIBOSOMAL SUBUNIT PROTEIN UL18"/>
    <property type="match status" value="1"/>
</dbReference>
<evidence type="ECO:0000256" key="6">
    <source>
        <dbReference type="HAMAP-Rule" id="MF_01337"/>
    </source>
</evidence>
<accession>A0A7C4E0K6</accession>
<organism evidence="8">
    <name type="scientific">Caldiarchaeum subterraneum</name>
    <dbReference type="NCBI Taxonomy" id="311458"/>
    <lineage>
        <taxon>Archaea</taxon>
        <taxon>Nitrososphaerota</taxon>
        <taxon>Candidatus Caldarchaeales</taxon>
        <taxon>Candidatus Caldarchaeaceae</taxon>
        <taxon>Candidatus Caldarchaeum</taxon>
    </lineage>
</organism>
<dbReference type="Gene3D" id="3.30.420.100">
    <property type="match status" value="1"/>
</dbReference>
<proteinExistence type="inferred from homology"/>
<dbReference type="GO" id="GO:0022625">
    <property type="term" value="C:cytosolic large ribosomal subunit"/>
    <property type="evidence" value="ECO:0007669"/>
    <property type="project" value="TreeGrafter"/>
</dbReference>
<evidence type="ECO:0000313" key="7">
    <source>
        <dbReference type="EMBL" id="HGL40326.1"/>
    </source>
</evidence>
<comment type="function">
    <text evidence="6">This is one of the proteins that bind and probably mediate the attachment of the 5S RNA into the large ribosomal subunit, where it forms part of the central protuberance.</text>
</comment>
<sequence length="192" mass="21428">MTEVLKRVKPRRRRQGYTDYRKRLKLVKSGLHRLVIRRGTRRIVVQIVKSRAGGDETLVTVGSEVLRKYGWKASLKSVPAAYLTGLLAGKKALEKGVEKTIVDIGVYRSVKGSRLYAVVKGALDAGLEIPVSEEVLPSDERIHGKHISDYVAMIADNPVGFQFIASDKEYLLKLGEEVERIKREILGGGEDE</sequence>
<dbReference type="NCBIfam" id="NF006342">
    <property type="entry name" value="PRK08569.1"/>
    <property type="match status" value="1"/>
</dbReference>
<dbReference type="InterPro" id="IPR057268">
    <property type="entry name" value="Ribosomal_L18"/>
</dbReference>
<evidence type="ECO:0000256" key="5">
    <source>
        <dbReference type="ARBA" id="ARBA00023274"/>
    </source>
</evidence>
<dbReference type="GO" id="GO:0008097">
    <property type="term" value="F:5S rRNA binding"/>
    <property type="evidence" value="ECO:0007669"/>
    <property type="project" value="InterPro"/>
</dbReference>
<protein>
    <recommendedName>
        <fullName evidence="6">Large ribosomal subunit protein uL18</fullName>
    </recommendedName>
</protein>
<gene>
    <name evidence="6" type="primary">rpl18</name>
    <name evidence="9" type="ORF">ENM30_04075</name>
    <name evidence="8" type="ORF">ENT82_05995</name>
    <name evidence="7" type="ORF">ENU43_01485</name>
</gene>
<comment type="caution">
    <text evidence="8">The sequence shown here is derived from an EMBL/GenBank/DDBJ whole genome shotgun (WGS) entry which is preliminary data.</text>
</comment>
<dbReference type="Pfam" id="PF17144">
    <property type="entry name" value="Ribosomal_L5e"/>
    <property type="match status" value="2"/>
</dbReference>
<dbReference type="SUPFAM" id="SSF53137">
    <property type="entry name" value="Translational machinery components"/>
    <property type="match status" value="1"/>
</dbReference>
<dbReference type="InterPro" id="IPR005485">
    <property type="entry name" value="Rbsml_uL18_euk_arch"/>
</dbReference>